<feature type="compositionally biased region" description="Low complexity" evidence="1">
    <location>
        <begin position="423"/>
        <end position="434"/>
    </location>
</feature>
<feature type="region of interest" description="Disordered" evidence="1">
    <location>
        <begin position="610"/>
        <end position="691"/>
    </location>
</feature>
<name>A0A0W7WNH4_9RHOB</name>
<proteinExistence type="predicted"/>
<feature type="compositionally biased region" description="Basic and acidic residues" evidence="1">
    <location>
        <begin position="190"/>
        <end position="206"/>
    </location>
</feature>
<feature type="compositionally biased region" description="Basic and acidic residues" evidence="1">
    <location>
        <begin position="408"/>
        <end position="422"/>
    </location>
</feature>
<evidence type="ECO:0000313" key="4">
    <source>
        <dbReference type="Proteomes" id="UP000054396"/>
    </source>
</evidence>
<dbReference type="EMBL" id="LPXO01000002">
    <property type="protein sequence ID" value="KUF12052.1"/>
    <property type="molecule type" value="Genomic_DNA"/>
</dbReference>
<sequence length="1002" mass="103658">MVPNFALSLSFEGITLLRRMGDRWARIEEVALDSGDFEAAVIGLRDRAEALDPDGAQVMLVIPNEQIRYLDMPDLGGDDSARTEAIKAALDGATPYAVADLRFDHTVTGGRLHIAAVAQETLDEAEAFGTQHGFTPVSFVAIAPEGGFPEAVFFGPAQGMDGTAARPPQPLRIVAADEAALTPVAPAETAAEKTAQETAREAKAPDPQEGTPAPNTQVETPPAAGAAQASDSAQDAAKGPASTETPAKPKPAAADTPAPGAAQAGAKAQEGTGTPAAQDGPTEKPKGPGKRRKGPPTQAGAAPKDGGPAKTPKEDGPAKGPKGPPAAGPAAKGKPGTPGSKDGTVEPPMAPAARKGKPGEMPAPVAFSTVRASREAGDIPPAPRPLTLTGGDGTAHTPRFTPVAGAKPADKTDKSEGGRKVTDAALAADTSSADEAGRGGTTRAAMNLLARGGEKARRRLSERKTPPPPAIGTESDEAPKPDPRPRPNFGPGAEDTAPPPAAARSAGRADNPLSRLAAYRANPDRPAGVPAGAALAGTGATLAPEEERERMTVFGARREQRVGGKPRFLGLMLTAALLIFLAGVAAWASVFLDDGLSSLFRKSEPRAVASLPDAQQAVDQPRAEPSDPAETPETTAAPLPEVTVTPEATGPEETTEEPLQIAALETGPAASDATEGALADPEPPRALSAEEAAATYAATGIWQRTPVAPHQPPQDGVDEVYRTSIDPDVQIFDAVALPRADDIGRDPGLEDPGLPPPSDLSFDFDDRGLIRATPEGALTPEGLRIYTGRPPVVPPARPGLTELRPELSDDPEVNPLGAVRPQARPDDLVEQRERATLGGISVEELASIRPVMRPRTVQEEAAEADPEATATAQAVRESLVPVARPRNMAAIVRRAEERQARQPEPVQTASIAPRAVRPSVPSSASVASAATVQNAINLRRINVIGIYGTPSNRRALVRLANGNYKKVQVGDRLDGGRVASIGDDDLRYVKSGRSITLEMPDG</sequence>
<evidence type="ECO:0000256" key="1">
    <source>
        <dbReference type="SAM" id="MobiDB-lite"/>
    </source>
</evidence>
<keyword evidence="2" id="KW-0472">Membrane</keyword>
<comment type="caution">
    <text evidence="3">The sequence shown here is derived from an EMBL/GenBank/DDBJ whole genome shotgun (WGS) entry which is preliminary data.</text>
</comment>
<dbReference type="AlphaFoldDB" id="A0A0W7WNH4"/>
<evidence type="ECO:0000313" key="3">
    <source>
        <dbReference type="EMBL" id="KUF12052.1"/>
    </source>
</evidence>
<keyword evidence="2" id="KW-1133">Transmembrane helix</keyword>
<feature type="compositionally biased region" description="Low complexity" evidence="1">
    <location>
        <begin position="328"/>
        <end position="339"/>
    </location>
</feature>
<dbReference type="Proteomes" id="UP000054396">
    <property type="component" value="Unassembled WGS sequence"/>
</dbReference>
<reference evidence="3 4" key="1">
    <citation type="submission" date="2015-12" db="EMBL/GenBank/DDBJ databases">
        <authorList>
            <person name="Shamseldin A."/>
            <person name="Moawad H."/>
            <person name="Abd El-Rahim W.M."/>
            <person name="Sadowsky M.J."/>
        </authorList>
    </citation>
    <scope>NUCLEOTIDE SEQUENCE [LARGE SCALE GENOMIC DNA]</scope>
    <source>
        <strain evidence="3 4">SJ5A-1</strain>
    </source>
</reference>
<feature type="compositionally biased region" description="Low complexity" evidence="1">
    <location>
        <begin position="295"/>
        <end position="310"/>
    </location>
</feature>
<dbReference type="STRING" id="1685382.AVJ23_05625"/>
<gene>
    <name evidence="3" type="ORF">AVJ23_05625</name>
</gene>
<evidence type="ECO:0008006" key="5">
    <source>
        <dbReference type="Google" id="ProtNLM"/>
    </source>
</evidence>
<feature type="compositionally biased region" description="Low complexity" evidence="1">
    <location>
        <begin position="640"/>
        <end position="652"/>
    </location>
</feature>
<keyword evidence="2" id="KW-0812">Transmembrane</keyword>
<protein>
    <recommendedName>
        <fullName evidence="5">Translation initiation factor 2</fullName>
    </recommendedName>
</protein>
<feature type="transmembrane region" description="Helical" evidence="2">
    <location>
        <begin position="568"/>
        <end position="592"/>
    </location>
</feature>
<evidence type="ECO:0000256" key="2">
    <source>
        <dbReference type="SAM" id="Phobius"/>
    </source>
</evidence>
<accession>A0A0W7WNH4</accession>
<feature type="region of interest" description="Disordered" evidence="1">
    <location>
        <begin position="187"/>
        <end position="510"/>
    </location>
</feature>
<keyword evidence="4" id="KW-1185">Reference proteome</keyword>
<organism evidence="3 4">
    <name type="scientific">Pseudoponticoccus marisrubri</name>
    <dbReference type="NCBI Taxonomy" id="1685382"/>
    <lineage>
        <taxon>Bacteria</taxon>
        <taxon>Pseudomonadati</taxon>
        <taxon>Pseudomonadota</taxon>
        <taxon>Alphaproteobacteria</taxon>
        <taxon>Rhodobacterales</taxon>
        <taxon>Roseobacteraceae</taxon>
        <taxon>Pseudoponticoccus</taxon>
    </lineage>
</organism>
<feature type="compositionally biased region" description="Low complexity" evidence="1">
    <location>
        <begin position="223"/>
        <end position="274"/>
    </location>
</feature>